<evidence type="ECO:0000256" key="2">
    <source>
        <dbReference type="ARBA" id="ARBA00022786"/>
    </source>
</evidence>
<dbReference type="GO" id="GO:0016740">
    <property type="term" value="F:transferase activity"/>
    <property type="evidence" value="ECO:0007669"/>
    <property type="project" value="UniProtKB-KW"/>
</dbReference>
<dbReference type="InterPro" id="IPR000608">
    <property type="entry name" value="UBC"/>
</dbReference>
<dbReference type="PANTHER" id="PTHR24068">
    <property type="entry name" value="UBIQUITIN-CONJUGATING ENZYME E2"/>
    <property type="match status" value="1"/>
</dbReference>
<evidence type="ECO:0000259" key="5">
    <source>
        <dbReference type="PROSITE" id="PS50127"/>
    </source>
</evidence>
<evidence type="ECO:0000313" key="6">
    <source>
        <dbReference type="EMBL" id="CAE7226918.1"/>
    </source>
</evidence>
<proteinExistence type="inferred from homology"/>
<keyword evidence="1" id="KW-0808">Transferase</keyword>
<reference evidence="6" key="1">
    <citation type="submission" date="2021-02" db="EMBL/GenBank/DDBJ databases">
        <authorList>
            <person name="Dougan E. K."/>
            <person name="Rhodes N."/>
            <person name="Thang M."/>
            <person name="Chan C."/>
        </authorList>
    </citation>
    <scope>NUCLEOTIDE SEQUENCE</scope>
</reference>
<dbReference type="EMBL" id="CAJNJA010007620">
    <property type="protein sequence ID" value="CAE7226918.1"/>
    <property type="molecule type" value="Genomic_DNA"/>
</dbReference>
<evidence type="ECO:0000256" key="4">
    <source>
        <dbReference type="RuleBase" id="RU362109"/>
    </source>
</evidence>
<keyword evidence="4" id="KW-0547">Nucleotide-binding</keyword>
<gene>
    <name evidence="6" type="primary">UBE2D3</name>
    <name evidence="6" type="ORF">SNEC2469_LOCUS3264</name>
</gene>
<dbReference type="Proteomes" id="UP000601435">
    <property type="component" value="Unassembled WGS sequence"/>
</dbReference>
<dbReference type="AlphaFoldDB" id="A0A812KHA8"/>
<dbReference type="SMART" id="SM00212">
    <property type="entry name" value="UBCc"/>
    <property type="match status" value="1"/>
</dbReference>
<dbReference type="Pfam" id="PF00179">
    <property type="entry name" value="UQ_con"/>
    <property type="match status" value="1"/>
</dbReference>
<dbReference type="OrthoDB" id="7851174at2759"/>
<dbReference type="GO" id="GO:0005524">
    <property type="term" value="F:ATP binding"/>
    <property type="evidence" value="ECO:0007669"/>
    <property type="project" value="UniProtKB-UniRule"/>
</dbReference>
<dbReference type="InterPro" id="IPR023313">
    <property type="entry name" value="UBQ-conjugating_AS"/>
</dbReference>
<evidence type="ECO:0000256" key="3">
    <source>
        <dbReference type="PROSITE-ProRule" id="PRU10133"/>
    </source>
</evidence>
<evidence type="ECO:0000256" key="1">
    <source>
        <dbReference type="ARBA" id="ARBA00022679"/>
    </source>
</evidence>
<comment type="caution">
    <text evidence="6">The sequence shown here is derived from an EMBL/GenBank/DDBJ whole genome shotgun (WGS) entry which is preliminary data.</text>
</comment>
<accession>A0A812KHA8</accession>
<dbReference type="SUPFAM" id="SSF54495">
    <property type="entry name" value="UBC-like"/>
    <property type="match status" value="1"/>
</dbReference>
<keyword evidence="4" id="KW-0067">ATP-binding</keyword>
<dbReference type="Gene3D" id="3.10.110.10">
    <property type="entry name" value="Ubiquitin Conjugating Enzyme"/>
    <property type="match status" value="1"/>
</dbReference>
<organism evidence="6 7">
    <name type="scientific">Symbiodinium necroappetens</name>
    <dbReference type="NCBI Taxonomy" id="1628268"/>
    <lineage>
        <taxon>Eukaryota</taxon>
        <taxon>Sar</taxon>
        <taxon>Alveolata</taxon>
        <taxon>Dinophyceae</taxon>
        <taxon>Suessiales</taxon>
        <taxon>Symbiodiniaceae</taxon>
        <taxon>Symbiodinium</taxon>
    </lineage>
</organism>
<evidence type="ECO:0000313" key="7">
    <source>
        <dbReference type="Proteomes" id="UP000601435"/>
    </source>
</evidence>
<keyword evidence="2 4" id="KW-0833">Ubl conjugation pathway</keyword>
<dbReference type="InterPro" id="IPR016135">
    <property type="entry name" value="UBQ-conjugating_enzyme/RWD"/>
</dbReference>
<comment type="similarity">
    <text evidence="4">Belongs to the ubiquitin-conjugating enzyme family.</text>
</comment>
<feature type="active site" description="Glycyl thioester intermediate" evidence="3">
    <location>
        <position position="84"/>
    </location>
</feature>
<sequence>MEELKADLKLIDAELPKGTCEIELVDSDLFHWEVALAGPIGSPYKGGTFRFQIWYPIDYPKKPPRLKCLTPVYHCNIDAKGTVCLDLTDDLLRLKPSDDTEELSSTRISALCLVQALLSLFAAPVPEDGLVAEASKLYICDRQEYNRRAHEWTMKHAF</sequence>
<protein>
    <submittedName>
        <fullName evidence="6">UBE2D3 protein</fullName>
    </submittedName>
</protein>
<feature type="domain" description="UBC core" evidence="5">
    <location>
        <begin position="1"/>
        <end position="158"/>
    </location>
</feature>
<keyword evidence="7" id="KW-1185">Reference proteome</keyword>
<name>A0A812KHA8_9DINO</name>
<dbReference type="PROSITE" id="PS00183">
    <property type="entry name" value="UBC_1"/>
    <property type="match status" value="1"/>
</dbReference>
<dbReference type="PROSITE" id="PS50127">
    <property type="entry name" value="UBC_2"/>
    <property type="match status" value="1"/>
</dbReference>